<dbReference type="Pfam" id="PF02321">
    <property type="entry name" value="OEP"/>
    <property type="match status" value="2"/>
</dbReference>
<accession>A0A1T4K6E0</accession>
<evidence type="ECO:0000256" key="1">
    <source>
        <dbReference type="ARBA" id="ARBA00007613"/>
    </source>
</evidence>
<keyword evidence="2" id="KW-0812">Transmembrane</keyword>
<feature type="signal peptide" evidence="2">
    <location>
        <begin position="1"/>
        <end position="17"/>
    </location>
</feature>
<name>A0A1T4K6E0_9HYPH</name>
<evidence type="ECO:0000256" key="2">
    <source>
        <dbReference type="RuleBase" id="RU362097"/>
    </source>
</evidence>
<dbReference type="SUPFAM" id="SSF56954">
    <property type="entry name" value="Outer membrane efflux proteins (OEP)"/>
    <property type="match status" value="1"/>
</dbReference>
<dbReference type="EMBL" id="FUWJ01000001">
    <property type="protein sequence ID" value="SJZ38028.1"/>
    <property type="molecule type" value="Genomic_DNA"/>
</dbReference>
<proteinExistence type="inferred from homology"/>
<keyword evidence="2" id="KW-0564">Palmitate</keyword>
<dbReference type="PANTHER" id="PTHR30203:SF33">
    <property type="entry name" value="BLR4455 PROTEIN"/>
    <property type="match status" value="1"/>
</dbReference>
<dbReference type="AlphaFoldDB" id="A0A1T4K6E0"/>
<dbReference type="PROSITE" id="PS51257">
    <property type="entry name" value="PROKAR_LIPOPROTEIN"/>
    <property type="match status" value="1"/>
</dbReference>
<dbReference type="Gene3D" id="1.20.1600.10">
    <property type="entry name" value="Outer membrane efflux proteins (OEP)"/>
    <property type="match status" value="1"/>
</dbReference>
<dbReference type="PANTHER" id="PTHR30203">
    <property type="entry name" value="OUTER MEMBRANE CATION EFFLUX PROTEIN"/>
    <property type="match status" value="1"/>
</dbReference>
<keyword evidence="2" id="KW-0472">Membrane</keyword>
<evidence type="ECO:0000313" key="4">
    <source>
        <dbReference type="Proteomes" id="UP000190092"/>
    </source>
</evidence>
<dbReference type="Proteomes" id="UP000190092">
    <property type="component" value="Unassembled WGS sequence"/>
</dbReference>
<comment type="similarity">
    <text evidence="1 2">Belongs to the outer membrane factor (OMF) (TC 1.B.17) family.</text>
</comment>
<dbReference type="STRING" id="225324.SAMN02745126_00759"/>
<keyword evidence="4" id="KW-1185">Reference proteome</keyword>
<dbReference type="InterPro" id="IPR003423">
    <property type="entry name" value="OMP_efflux"/>
</dbReference>
<keyword evidence="2" id="KW-1134">Transmembrane beta strand</keyword>
<dbReference type="NCBIfam" id="TIGR01845">
    <property type="entry name" value="outer_NodT"/>
    <property type="match status" value="1"/>
</dbReference>
<evidence type="ECO:0000313" key="3">
    <source>
        <dbReference type="EMBL" id="SJZ38028.1"/>
    </source>
</evidence>
<protein>
    <submittedName>
        <fullName evidence="3">Efflux transporter, outer membrane factor (OMF) lipoprotein, NodT family</fullName>
    </submittedName>
</protein>
<dbReference type="GO" id="GO:0005886">
    <property type="term" value="C:plasma membrane"/>
    <property type="evidence" value="ECO:0007669"/>
    <property type="project" value="UniProtKB-SubCell"/>
</dbReference>
<dbReference type="InterPro" id="IPR010131">
    <property type="entry name" value="MdtP/NodT-like"/>
</dbReference>
<dbReference type="OrthoDB" id="9783100at2"/>
<reference evidence="4" key="1">
    <citation type="submission" date="2017-02" db="EMBL/GenBank/DDBJ databases">
        <authorList>
            <person name="Varghese N."/>
            <person name="Submissions S."/>
        </authorList>
    </citation>
    <scope>NUCLEOTIDE SEQUENCE [LARGE SCALE GENOMIC DNA]</scope>
    <source>
        <strain evidence="4">ATCC 27094</strain>
    </source>
</reference>
<feature type="chain" id="PRO_5011816703" evidence="2">
    <location>
        <begin position="18"/>
        <end position="474"/>
    </location>
</feature>
<gene>
    <name evidence="3" type="ORF">SAMN02745126_00759</name>
</gene>
<dbReference type="Gene3D" id="2.20.200.10">
    <property type="entry name" value="Outer membrane efflux proteins (OEP)"/>
    <property type="match status" value="1"/>
</dbReference>
<keyword evidence="2" id="KW-0732">Signal</keyword>
<comment type="subcellular location">
    <subcellularLocation>
        <location evidence="2">Cell membrane</location>
        <topology evidence="2">Lipid-anchor</topology>
    </subcellularLocation>
</comment>
<keyword evidence="2 3" id="KW-0449">Lipoprotein</keyword>
<dbReference type="GO" id="GO:0015562">
    <property type="term" value="F:efflux transmembrane transporter activity"/>
    <property type="evidence" value="ECO:0007669"/>
    <property type="project" value="InterPro"/>
</dbReference>
<organism evidence="3 4">
    <name type="scientific">Enhydrobacter aerosaccus</name>
    <dbReference type="NCBI Taxonomy" id="225324"/>
    <lineage>
        <taxon>Bacteria</taxon>
        <taxon>Pseudomonadati</taxon>
        <taxon>Pseudomonadota</taxon>
        <taxon>Alphaproteobacteria</taxon>
        <taxon>Hyphomicrobiales</taxon>
        <taxon>Enhydrobacter</taxon>
    </lineage>
</organism>
<sequence>MNKSILFGMALPLLAGACMVGPDFKHPEAAKDVSYAASTDAPLPSDQKLVADRIGSGGWWSEFGASQLDSVVARALADNQDVAAARARVAEAQELVKEATGALLPQLSLGANATNTKYGPALFGPVNFNIPSFTAYTAGPSASFPTDLFGGGRRMVEEKAALFEYRRQELEAAHLTLEGNVVAQAFALAASQAQIAAVQGIIDSDNQNVHLVETAVGVGSGTQTQLVAAQSQLATDRTLLPDLHQQVSVARHALAVLVGKTPAEWSPPDFTLRDFILPVEIPAALPSELAHRRPDILAAEAQLHAACADIGVATANLYPKLTLTGGMTAQSLALGGPFIAAWSVAAGLLQPVFDGGQLSAERRASIQRYNAALATYKQIVLTAFGEVADRLQALTNDADQLHAQEEAARTAASALDLARRSFTIGNTGIIDVIDAQRRYAQAQLGLSRARAQRLVDTARLYLALGGTPLAAGRL</sequence>